<accession>A0AAW1PML7</accession>
<dbReference type="AlphaFoldDB" id="A0AAW1PML7"/>
<name>A0AAW1PML7_9CHLO</name>
<keyword evidence="2" id="KW-1185">Reference proteome</keyword>
<reference evidence="1 2" key="1">
    <citation type="journal article" date="2024" name="Nat. Commun.">
        <title>Phylogenomics reveals the evolutionary origins of lichenization in chlorophyte algae.</title>
        <authorList>
            <person name="Puginier C."/>
            <person name="Libourel C."/>
            <person name="Otte J."/>
            <person name="Skaloud P."/>
            <person name="Haon M."/>
            <person name="Grisel S."/>
            <person name="Petersen M."/>
            <person name="Berrin J.G."/>
            <person name="Delaux P.M."/>
            <person name="Dal Grande F."/>
            <person name="Keller J."/>
        </authorList>
    </citation>
    <scope>NUCLEOTIDE SEQUENCE [LARGE SCALE GENOMIC DNA]</scope>
    <source>
        <strain evidence="1 2">SAG 2043</strain>
    </source>
</reference>
<protein>
    <submittedName>
        <fullName evidence="1">Uncharacterized protein</fullName>
    </submittedName>
</protein>
<gene>
    <name evidence="1" type="ORF">WJX72_011901</name>
</gene>
<comment type="caution">
    <text evidence="1">The sequence shown here is derived from an EMBL/GenBank/DDBJ whole genome shotgun (WGS) entry which is preliminary data.</text>
</comment>
<sequence length="198" mass="21488">MTLNKATFKDISGGTIGLFSLFQPDNKVKVSSVLAKFKARVVEVELEPESNPGVYSVLEDDGTGLSTDTFKPAAERDYCIQVQPETGQPDVATKLDSLLEGQAKMVSLLEARVVQKYTFSQGKEGKSDAVRAAAELRQQAVLLLAAKQLHDADEGLLQQLDSLAGLPPRERLEAVSETIAAWRRTCLTSIDPQALRTA</sequence>
<proteinExistence type="predicted"/>
<dbReference type="Proteomes" id="UP001489004">
    <property type="component" value="Unassembled WGS sequence"/>
</dbReference>
<evidence type="ECO:0000313" key="2">
    <source>
        <dbReference type="Proteomes" id="UP001489004"/>
    </source>
</evidence>
<dbReference type="EMBL" id="JALJOR010000007">
    <property type="protein sequence ID" value="KAK9814811.1"/>
    <property type="molecule type" value="Genomic_DNA"/>
</dbReference>
<evidence type="ECO:0000313" key="1">
    <source>
        <dbReference type="EMBL" id="KAK9814811.1"/>
    </source>
</evidence>
<organism evidence="1 2">
    <name type="scientific">[Myrmecia] bisecta</name>
    <dbReference type="NCBI Taxonomy" id="41462"/>
    <lineage>
        <taxon>Eukaryota</taxon>
        <taxon>Viridiplantae</taxon>
        <taxon>Chlorophyta</taxon>
        <taxon>core chlorophytes</taxon>
        <taxon>Trebouxiophyceae</taxon>
        <taxon>Trebouxiales</taxon>
        <taxon>Trebouxiaceae</taxon>
        <taxon>Myrmecia</taxon>
    </lineage>
</organism>